<accession>A0ABU1WDR5</accession>
<evidence type="ECO:0000313" key="4">
    <source>
        <dbReference type="EMBL" id="MDR7135497.1"/>
    </source>
</evidence>
<dbReference type="RefSeq" id="WP_310063206.1">
    <property type="nucleotide sequence ID" value="NZ_JAVDVY010000002.1"/>
</dbReference>
<dbReference type="PANTHER" id="PTHR46825:SF7">
    <property type="entry name" value="D-ALANYL-D-ALANINE CARBOXYPEPTIDASE"/>
    <property type="match status" value="1"/>
</dbReference>
<dbReference type="InterPro" id="IPR001466">
    <property type="entry name" value="Beta-lactam-related"/>
</dbReference>
<dbReference type="EC" id="3.4.16.4" evidence="4"/>
<dbReference type="SUPFAM" id="SSF56601">
    <property type="entry name" value="beta-lactamase/transpeptidase-like"/>
    <property type="match status" value="1"/>
</dbReference>
<evidence type="ECO:0000259" key="3">
    <source>
        <dbReference type="Pfam" id="PF00144"/>
    </source>
</evidence>
<protein>
    <submittedName>
        <fullName evidence="4">D-alanyl-D-alanine carboxypeptidase</fullName>
        <ecNumber evidence="4">3.4.16.4</ecNumber>
    </submittedName>
</protein>
<dbReference type="PANTHER" id="PTHR46825">
    <property type="entry name" value="D-ALANYL-D-ALANINE-CARBOXYPEPTIDASE/ENDOPEPTIDASE AMPH"/>
    <property type="match status" value="1"/>
</dbReference>
<dbReference type="GO" id="GO:0009002">
    <property type="term" value="F:serine-type D-Ala-D-Ala carboxypeptidase activity"/>
    <property type="evidence" value="ECO:0007669"/>
    <property type="project" value="UniProtKB-EC"/>
</dbReference>
<reference evidence="4 5" key="1">
    <citation type="submission" date="2023-07" db="EMBL/GenBank/DDBJ databases">
        <title>Sorghum-associated microbial communities from plants grown in Nebraska, USA.</title>
        <authorList>
            <person name="Schachtman D."/>
        </authorList>
    </citation>
    <scope>NUCLEOTIDE SEQUENCE [LARGE SCALE GENOMIC DNA]</scope>
    <source>
        <strain evidence="4 5">BE198</strain>
    </source>
</reference>
<dbReference type="Proteomes" id="UP001251524">
    <property type="component" value="Unassembled WGS sequence"/>
</dbReference>
<comment type="caution">
    <text evidence="4">The sequence shown here is derived from an EMBL/GenBank/DDBJ whole genome shotgun (WGS) entry which is preliminary data.</text>
</comment>
<dbReference type="EMBL" id="JAVDVY010000002">
    <property type="protein sequence ID" value="MDR7135497.1"/>
    <property type="molecule type" value="Genomic_DNA"/>
</dbReference>
<dbReference type="InterPro" id="IPR012338">
    <property type="entry name" value="Beta-lactam/transpept-like"/>
</dbReference>
<keyword evidence="5" id="KW-1185">Reference proteome</keyword>
<dbReference type="InterPro" id="IPR050491">
    <property type="entry name" value="AmpC-like"/>
</dbReference>
<keyword evidence="4" id="KW-0378">Hydrolase</keyword>
<dbReference type="PROSITE" id="PS51257">
    <property type="entry name" value="PROKAR_LIPOPROTEIN"/>
    <property type="match status" value="1"/>
</dbReference>
<name>A0ABU1WDR5_9GAMM</name>
<proteinExistence type="predicted"/>
<sequence>MTRIPMARRIALALWLQSIVFAACAQDACLDRAVAAIDIKATAGQMVVSTLAPDGRRDTRVLAGHDAGTRLDGNEGFRIASITKTYVAATALRLVEEGKLDLKAPITRYLPAAWTDLLAKDGYKPQQITVRHLLSHTSGLNDHAQAPQFIATIKADSNTQWTRAIDVERLVQWTDPVGTPGEKYAYSDTGYVLLGAIIEQVSGKDLAKAVRGNLGLDPLGLPGTYWERLEPARGRERAHQFFEGIDTYDWDPSMDLFGGGGLVATPQDLTVFFDALLEGRVFKKKDTLALMESSAGLPAGSPYRLGLLMYDFHGIPAVGHSGFWGTLVVREPGSGYTIAGAVTHREAFAQLKDLVDRYVQSVGTPGPTGTSPACAGETSGAGSRPARG</sequence>
<feature type="compositionally biased region" description="Polar residues" evidence="1">
    <location>
        <begin position="362"/>
        <end position="371"/>
    </location>
</feature>
<feature type="domain" description="Beta-lactamase-related" evidence="3">
    <location>
        <begin position="63"/>
        <end position="346"/>
    </location>
</feature>
<evidence type="ECO:0000256" key="1">
    <source>
        <dbReference type="SAM" id="MobiDB-lite"/>
    </source>
</evidence>
<keyword evidence="2" id="KW-0732">Signal</keyword>
<feature type="signal peptide" evidence="2">
    <location>
        <begin position="1"/>
        <end position="25"/>
    </location>
</feature>
<evidence type="ECO:0000313" key="5">
    <source>
        <dbReference type="Proteomes" id="UP001251524"/>
    </source>
</evidence>
<gene>
    <name evidence="4" type="ORF">J2X06_002706</name>
</gene>
<keyword evidence="4" id="KW-0121">Carboxypeptidase</keyword>
<feature type="region of interest" description="Disordered" evidence="1">
    <location>
        <begin position="362"/>
        <end position="388"/>
    </location>
</feature>
<organism evidence="4 5">
    <name type="scientific">Lysobacter niastensis</name>
    <dbReference type="NCBI Taxonomy" id="380629"/>
    <lineage>
        <taxon>Bacteria</taxon>
        <taxon>Pseudomonadati</taxon>
        <taxon>Pseudomonadota</taxon>
        <taxon>Gammaproteobacteria</taxon>
        <taxon>Lysobacterales</taxon>
        <taxon>Lysobacteraceae</taxon>
        <taxon>Lysobacter</taxon>
    </lineage>
</organism>
<evidence type="ECO:0000256" key="2">
    <source>
        <dbReference type="SAM" id="SignalP"/>
    </source>
</evidence>
<feature type="chain" id="PRO_5046707106" evidence="2">
    <location>
        <begin position="26"/>
        <end position="388"/>
    </location>
</feature>
<keyword evidence="4" id="KW-0645">Protease</keyword>
<dbReference type="Pfam" id="PF00144">
    <property type="entry name" value="Beta-lactamase"/>
    <property type="match status" value="1"/>
</dbReference>
<dbReference type="Gene3D" id="3.40.710.10">
    <property type="entry name" value="DD-peptidase/beta-lactamase superfamily"/>
    <property type="match status" value="1"/>
</dbReference>